<dbReference type="RefSeq" id="WP_154575133.1">
    <property type="nucleotide sequence ID" value="NZ_JAXDTB010000006.1"/>
</dbReference>
<keyword evidence="5" id="KW-1185">Reference proteome</keyword>
<keyword evidence="2" id="KW-0288">FMN</keyword>
<dbReference type="InterPro" id="IPR051796">
    <property type="entry name" value="ISF_SsuE-like"/>
</dbReference>
<dbReference type="InterPro" id="IPR005025">
    <property type="entry name" value="FMN_Rdtase-like_dom"/>
</dbReference>
<evidence type="ECO:0000256" key="1">
    <source>
        <dbReference type="ARBA" id="ARBA00022630"/>
    </source>
</evidence>
<proteinExistence type="predicted"/>
<dbReference type="InterPro" id="IPR029039">
    <property type="entry name" value="Flavoprotein-like_sf"/>
</dbReference>
<name>A0A6L5Y800_9FIRM</name>
<feature type="domain" description="NADPH-dependent FMN reductase-like" evidence="3">
    <location>
        <begin position="1"/>
        <end position="113"/>
    </location>
</feature>
<dbReference type="SUPFAM" id="SSF52218">
    <property type="entry name" value="Flavoproteins"/>
    <property type="match status" value="1"/>
</dbReference>
<dbReference type="PANTHER" id="PTHR43278">
    <property type="entry name" value="NAD(P)H-DEPENDENT FMN-CONTAINING OXIDOREDUCTASE YWQN-RELATED"/>
    <property type="match status" value="1"/>
</dbReference>
<keyword evidence="1" id="KW-0285">Flavoprotein</keyword>
<accession>A0A6L5Y800</accession>
<evidence type="ECO:0000259" key="3">
    <source>
        <dbReference type="Pfam" id="PF03358"/>
    </source>
</evidence>
<dbReference type="AlphaFoldDB" id="A0A6L5Y800"/>
<dbReference type="Pfam" id="PF03358">
    <property type="entry name" value="FMN_red"/>
    <property type="match status" value="1"/>
</dbReference>
<organism evidence="4 5">
    <name type="scientific">Hornefia butyriciproducens</name>
    <dbReference type="NCBI Taxonomy" id="2652293"/>
    <lineage>
        <taxon>Bacteria</taxon>
        <taxon>Bacillati</taxon>
        <taxon>Bacillota</taxon>
        <taxon>Clostridia</taxon>
        <taxon>Peptostreptococcales</taxon>
        <taxon>Anaerovoracaceae</taxon>
        <taxon>Hornefia</taxon>
    </lineage>
</organism>
<dbReference type="GeneID" id="303115785"/>
<comment type="caution">
    <text evidence="4">The sequence shown here is derived from an EMBL/GenBank/DDBJ whole genome shotgun (WGS) entry which is preliminary data.</text>
</comment>
<evidence type="ECO:0000256" key="2">
    <source>
        <dbReference type="ARBA" id="ARBA00022643"/>
    </source>
</evidence>
<sequence>MKTLILNASPRKAGNTAKLLKSAADGARNARAEVEYIDLYDLIFTGCRGCMLCKRKGVERCHCYWKDDLSPIIDKIFRADTLLIGTAIYLGRPTSRYFELLERLHFCSLSYDDYSNYFTGQVNVGMFVSMNATKEFYDRLYKTKFEEYAKELEMMGGKVILYPCYDTLQVSDYSKFNMASFDENKKKFVHEKDFPKDLENAYRIGRELCKSCTSTYC</sequence>
<reference evidence="4 5" key="1">
    <citation type="submission" date="2019-08" db="EMBL/GenBank/DDBJ databases">
        <title>In-depth cultivation of the pig gut microbiome towards novel bacterial diversity and tailored functional studies.</title>
        <authorList>
            <person name="Wylensek D."/>
            <person name="Hitch T.C.A."/>
            <person name="Clavel T."/>
        </authorList>
    </citation>
    <scope>NUCLEOTIDE SEQUENCE [LARGE SCALE GENOMIC DNA]</scope>
    <source>
        <strain evidence="4 5">WCA-MUC-591-APC-3H</strain>
    </source>
</reference>
<evidence type="ECO:0000313" key="5">
    <source>
        <dbReference type="Proteomes" id="UP000474676"/>
    </source>
</evidence>
<dbReference type="Gene3D" id="3.40.50.360">
    <property type="match status" value="1"/>
</dbReference>
<protein>
    <submittedName>
        <fullName evidence="4">Flavodoxin family protein</fullName>
    </submittedName>
</protein>
<dbReference type="Proteomes" id="UP000474676">
    <property type="component" value="Unassembled WGS sequence"/>
</dbReference>
<dbReference type="GO" id="GO:0016491">
    <property type="term" value="F:oxidoreductase activity"/>
    <property type="evidence" value="ECO:0007669"/>
    <property type="project" value="InterPro"/>
</dbReference>
<dbReference type="EMBL" id="VUMZ01000014">
    <property type="protein sequence ID" value="MST52756.1"/>
    <property type="molecule type" value="Genomic_DNA"/>
</dbReference>
<dbReference type="PANTHER" id="PTHR43278:SF2">
    <property type="entry name" value="IRON-SULFUR FLAVOPROTEIN"/>
    <property type="match status" value="1"/>
</dbReference>
<evidence type="ECO:0000313" key="4">
    <source>
        <dbReference type="EMBL" id="MST52756.1"/>
    </source>
</evidence>
<gene>
    <name evidence="4" type="ORF">FYJ64_10660</name>
</gene>